<feature type="domain" description="Transcription regulator TrmB N-terminal" evidence="1">
    <location>
        <begin position="15"/>
        <end position="81"/>
    </location>
</feature>
<evidence type="ECO:0000259" key="1">
    <source>
        <dbReference type="Pfam" id="PF01978"/>
    </source>
</evidence>
<dbReference type="KEGG" id="mrc:R6Y96_10135"/>
<accession>A0AAX4FV67</accession>
<dbReference type="GeneID" id="85733518"/>
<dbReference type="InterPro" id="IPR036390">
    <property type="entry name" value="WH_DNA-bd_sf"/>
</dbReference>
<dbReference type="AlphaFoldDB" id="A0AAX4FV67"/>
<protein>
    <submittedName>
        <fullName evidence="2">Helix-turn-helix domain-containing protein</fullName>
    </submittedName>
</protein>
<evidence type="ECO:0000313" key="3">
    <source>
        <dbReference type="Proteomes" id="UP001305652"/>
    </source>
</evidence>
<evidence type="ECO:0000313" key="2">
    <source>
        <dbReference type="EMBL" id="WOX57632.1"/>
    </source>
</evidence>
<name>A0AAX4FV67_9EURY</name>
<reference evidence="2 3" key="1">
    <citation type="submission" date="2023-10" db="EMBL/GenBank/DDBJ databases">
        <title>The complete genome sequence of Methanoculleus receptaculi DSM 18860.</title>
        <authorList>
            <person name="Lai S.-J."/>
            <person name="You Y.-T."/>
            <person name="Chen S.-C."/>
        </authorList>
    </citation>
    <scope>NUCLEOTIDE SEQUENCE [LARGE SCALE GENOMIC DNA]</scope>
    <source>
        <strain evidence="2 3">DSM 18860</strain>
    </source>
</reference>
<dbReference type="Proteomes" id="UP001305652">
    <property type="component" value="Chromosome"/>
</dbReference>
<dbReference type="EMBL" id="CP137642">
    <property type="protein sequence ID" value="WOX57632.1"/>
    <property type="molecule type" value="Genomic_DNA"/>
</dbReference>
<organism evidence="2 3">
    <name type="scientific">Methanoculleus receptaculi</name>
    <dbReference type="NCBI Taxonomy" id="394967"/>
    <lineage>
        <taxon>Archaea</taxon>
        <taxon>Methanobacteriati</taxon>
        <taxon>Methanobacteriota</taxon>
        <taxon>Stenosarchaea group</taxon>
        <taxon>Methanomicrobia</taxon>
        <taxon>Methanomicrobiales</taxon>
        <taxon>Methanomicrobiaceae</taxon>
        <taxon>Methanoculleus</taxon>
    </lineage>
</organism>
<dbReference type="PANTHER" id="PTHR34293">
    <property type="entry name" value="HTH-TYPE TRANSCRIPTIONAL REGULATOR TRMBL2"/>
    <property type="match status" value="1"/>
</dbReference>
<dbReference type="PANTHER" id="PTHR34293:SF1">
    <property type="entry name" value="HTH-TYPE TRANSCRIPTIONAL REGULATOR TRMBL2"/>
    <property type="match status" value="1"/>
</dbReference>
<keyword evidence="3" id="KW-1185">Reference proteome</keyword>
<dbReference type="Pfam" id="PF01978">
    <property type="entry name" value="TrmB"/>
    <property type="match status" value="1"/>
</dbReference>
<dbReference type="InterPro" id="IPR051797">
    <property type="entry name" value="TrmB-like"/>
</dbReference>
<dbReference type="SUPFAM" id="SSF46785">
    <property type="entry name" value="Winged helix' DNA-binding domain"/>
    <property type="match status" value="1"/>
</dbReference>
<dbReference type="Gene3D" id="1.10.10.10">
    <property type="entry name" value="Winged helix-like DNA-binding domain superfamily/Winged helix DNA-binding domain"/>
    <property type="match status" value="1"/>
</dbReference>
<proteinExistence type="predicted"/>
<sequence length="271" mass="30333">MTASREVPAPLIESLKSLGLTKYEALVYIGLLRVADATATEVHEISGVPRASVYPVLDHLVQKELVIVSHTMPKRFDAVPPAQGIENLMRKIRSDAESAREALEVFYREKELIDRGARELIWTIYGEENIKTRLADIFRSAEKSVEVLATRHLLRETLLPLLESLPDAVEVEIITARWEGEMPPRFRLRLLPLASSPGKLLPYERSGVFLVDDARALVWVGEVDGQPSALYSESGGLLLFVQRHINTVKEWAMTVVNNQPGNPSSVYRSTP</sequence>
<dbReference type="InterPro" id="IPR036388">
    <property type="entry name" value="WH-like_DNA-bd_sf"/>
</dbReference>
<gene>
    <name evidence="2" type="ORF">R6Y96_10135</name>
</gene>
<dbReference type="RefSeq" id="WP_318621327.1">
    <property type="nucleotide sequence ID" value="NZ_CP137642.1"/>
</dbReference>
<dbReference type="InterPro" id="IPR002831">
    <property type="entry name" value="Tscrpt_reg_TrmB_N"/>
</dbReference>